<keyword evidence="1" id="KW-1133">Transmembrane helix</keyword>
<evidence type="ECO:0000256" key="1">
    <source>
        <dbReference type="SAM" id="Phobius"/>
    </source>
</evidence>
<evidence type="ECO:0000313" key="3">
    <source>
        <dbReference type="Proteomes" id="UP000029889"/>
    </source>
</evidence>
<feature type="transmembrane region" description="Helical" evidence="1">
    <location>
        <begin position="83"/>
        <end position="103"/>
    </location>
</feature>
<dbReference type="KEGG" id="vg:22111202"/>
<feature type="transmembrane region" description="Helical" evidence="1">
    <location>
        <begin position="37"/>
        <end position="62"/>
    </location>
</feature>
<dbReference type="RefSeq" id="YP_009101749.1">
    <property type="nucleotide sequence ID" value="NC_025447.1"/>
</dbReference>
<name>A0A097EX79_9CAUD</name>
<keyword evidence="3" id="KW-1185">Reference proteome</keyword>
<dbReference type="EMBL" id="KM507819">
    <property type="protein sequence ID" value="AIT14052.1"/>
    <property type="molecule type" value="Genomic_DNA"/>
</dbReference>
<feature type="transmembrane region" description="Helical" evidence="1">
    <location>
        <begin position="109"/>
        <end position="130"/>
    </location>
</feature>
<gene>
    <name evidence="2" type="primary">162</name>
    <name evidence="2" type="ORF">PBI_121Q_162</name>
</gene>
<protein>
    <submittedName>
        <fullName evidence="2">Uncharacterized protein</fullName>
    </submittedName>
</protein>
<dbReference type="Proteomes" id="UP000029889">
    <property type="component" value="Segment"/>
</dbReference>
<evidence type="ECO:0000313" key="2">
    <source>
        <dbReference type="EMBL" id="AIT14052.1"/>
    </source>
</evidence>
<sequence length="141" mass="15886">MRGYNKICIFVFLVCAFNSFGYYCTENNISYGLNPLWFTISNVAQIGIALMSALMFCPIVTMDTDHERLGFLRDTGDEPYSRLIVLYPFIVILGTNIQLGSLSNSVTSAAIAIFAFTFFMVHKSVLNWYITKMAEEGTKNT</sequence>
<reference evidence="2 3" key="1">
    <citation type="submission" date="2014-09" db="EMBL/GenBank/DDBJ databases">
        <authorList>
            <person name="Lapin J.S."/>
            <person name="Pope W.H."/>
            <person name="Hua J."/>
            <person name="Ford M.E."/>
            <person name="Conway J.F."/>
            <person name="Hatfull G.F."/>
            <person name="Hendrix R.W."/>
        </authorList>
    </citation>
    <scope>NUCLEOTIDE SEQUENCE [LARGE SCALE GENOMIC DNA]</scope>
</reference>
<accession>A0A097EX79</accession>
<dbReference type="GeneID" id="22111202"/>
<organism evidence="2 3">
    <name type="scientific">Escherichia phage 121Q</name>
    <dbReference type="NCBI Taxonomy" id="1555202"/>
    <lineage>
        <taxon>Viruses</taxon>
        <taxon>Duplodnaviria</taxon>
        <taxon>Heunggongvirae</taxon>
        <taxon>Uroviricota</taxon>
        <taxon>Caudoviricetes</taxon>
        <taxon>Asteriusvirus</taxon>
        <taxon>Asteriusvirus av121Q</taxon>
    </lineage>
</organism>
<keyword evidence="1" id="KW-0812">Transmembrane</keyword>
<proteinExistence type="predicted"/>
<keyword evidence="1" id="KW-0472">Membrane</keyword>